<dbReference type="InterPro" id="IPR017996">
    <property type="entry name" value="MRJP/yellow-related"/>
</dbReference>
<accession>A0A5C1YSG8</accession>
<evidence type="ECO:0000256" key="2">
    <source>
        <dbReference type="ARBA" id="ARBA00022525"/>
    </source>
</evidence>
<dbReference type="EMBL" id="CP043506">
    <property type="protein sequence ID" value="QEO17897.1"/>
    <property type="molecule type" value="Genomic_DNA"/>
</dbReference>
<name>A0A5C1YSG8_9PROT</name>
<evidence type="ECO:0000256" key="1">
    <source>
        <dbReference type="ARBA" id="ARBA00004613"/>
    </source>
</evidence>
<feature type="chain" id="PRO_5022928586" evidence="3">
    <location>
        <begin position="23"/>
        <end position="387"/>
    </location>
</feature>
<dbReference type="Gene3D" id="2.120.10.30">
    <property type="entry name" value="TolB, C-terminal domain"/>
    <property type="match status" value="1"/>
</dbReference>
<dbReference type="OrthoDB" id="9797664at2"/>
<comment type="subcellular location">
    <subcellularLocation>
        <location evidence="1">Secreted</location>
    </subcellularLocation>
</comment>
<proteinExistence type="predicted"/>
<feature type="signal peptide" evidence="3">
    <location>
        <begin position="1"/>
        <end position="22"/>
    </location>
</feature>
<dbReference type="KEGG" id="acek:FLP30_09250"/>
<keyword evidence="5" id="KW-1185">Reference proteome</keyword>
<evidence type="ECO:0000256" key="3">
    <source>
        <dbReference type="SAM" id="SignalP"/>
    </source>
</evidence>
<evidence type="ECO:0000313" key="5">
    <source>
        <dbReference type="Proteomes" id="UP000324536"/>
    </source>
</evidence>
<dbReference type="InterPro" id="IPR011042">
    <property type="entry name" value="6-blade_b-propeller_TolB-like"/>
</dbReference>
<evidence type="ECO:0000313" key="4">
    <source>
        <dbReference type="EMBL" id="QEO17897.1"/>
    </source>
</evidence>
<gene>
    <name evidence="4" type="ORF">FLP30_09250</name>
</gene>
<dbReference type="PANTHER" id="PTHR10009:SF18">
    <property type="entry name" value="PROTEIN YELLOW-LIKE PROTEIN"/>
    <property type="match status" value="1"/>
</dbReference>
<dbReference type="Proteomes" id="UP000324536">
    <property type="component" value="Chromosome"/>
</dbReference>
<dbReference type="PANTHER" id="PTHR10009">
    <property type="entry name" value="PROTEIN YELLOW-RELATED"/>
    <property type="match status" value="1"/>
</dbReference>
<protein>
    <submittedName>
        <fullName evidence="4">Gluconolactonase</fullName>
    </submittedName>
</protein>
<dbReference type="Pfam" id="PF03022">
    <property type="entry name" value="MRJP"/>
    <property type="match status" value="1"/>
</dbReference>
<dbReference type="GO" id="GO:0005576">
    <property type="term" value="C:extracellular region"/>
    <property type="evidence" value="ECO:0007669"/>
    <property type="project" value="UniProtKB-SubCell"/>
</dbReference>
<reference evidence="4 5" key="1">
    <citation type="submission" date="2019-09" db="EMBL/GenBank/DDBJ databases">
        <title>Genome sequencing of strain KACC 21233.</title>
        <authorList>
            <person name="Heo J."/>
            <person name="Kim S.-J."/>
            <person name="Kim J.-S."/>
            <person name="Hong S.-B."/>
            <person name="Kwon S.-W."/>
        </authorList>
    </citation>
    <scope>NUCLEOTIDE SEQUENCE [LARGE SCALE GENOMIC DNA]</scope>
    <source>
        <strain evidence="4 5">KACC 21233</strain>
    </source>
</reference>
<dbReference type="SUPFAM" id="SSF63829">
    <property type="entry name" value="Calcium-dependent phosphotriesterase"/>
    <property type="match status" value="1"/>
</dbReference>
<dbReference type="AlphaFoldDB" id="A0A5C1YSG8"/>
<sequence>MRGAMRLYGAILGLACAFPAQAAPPTITNNTDPAFGAQGAVDIVARIPGPTPSGIAVVNNRLFLTFPKHDGDHTGPTFGEWKNGRLVPFPSQAYAASDSGPPSQRLISPHGLTTDSNGMLWLIDDGKVKGHPIPPGGAKVVGINPADGSIIASVPLQAALLPGSHMNDLRVDLTHGAKGTAYITDSSFDGHPALVVVDLATGKQRRVLEGTPSVLPVPGYQTVLDGRVLTYDPPHKAAFPASGADGITLSADSQRVYYAPLASRRLYSLPTHALADFSLSSEDLARLVRDEGEKGAADGLATDPWGRIYTTAADHDAVFRRNTDGSFDLIAADPRFVWPDGIFADHDYVYVVLGQWTRLPQFHNGQDMRKPPYLVARMKIQPPAETP</sequence>
<organism evidence="4 5">
    <name type="scientific">Acetobacter vaccinii</name>
    <dbReference type="NCBI Taxonomy" id="2592655"/>
    <lineage>
        <taxon>Bacteria</taxon>
        <taxon>Pseudomonadati</taxon>
        <taxon>Pseudomonadota</taxon>
        <taxon>Alphaproteobacteria</taxon>
        <taxon>Acetobacterales</taxon>
        <taxon>Acetobacteraceae</taxon>
        <taxon>Acetobacter</taxon>
    </lineage>
</organism>
<keyword evidence="2" id="KW-0964">Secreted</keyword>
<keyword evidence="3" id="KW-0732">Signal</keyword>